<dbReference type="RefSeq" id="WP_043408768.1">
    <property type="nucleotide sequence ID" value="NZ_JPMI01000291.1"/>
</dbReference>
<dbReference type="EMBL" id="JPMI01000291">
    <property type="protein sequence ID" value="KFA88491.1"/>
    <property type="molecule type" value="Genomic_DNA"/>
</dbReference>
<dbReference type="Proteomes" id="UP000028547">
    <property type="component" value="Unassembled WGS sequence"/>
</dbReference>
<accession>A0A084SJ56</accession>
<gene>
    <name evidence="1" type="ORF">Q664_41510</name>
</gene>
<proteinExistence type="predicted"/>
<dbReference type="AlphaFoldDB" id="A0A084SJ56"/>
<organism evidence="1 2">
    <name type="scientific">Archangium violaceum Cb vi76</name>
    <dbReference type="NCBI Taxonomy" id="1406225"/>
    <lineage>
        <taxon>Bacteria</taxon>
        <taxon>Pseudomonadati</taxon>
        <taxon>Myxococcota</taxon>
        <taxon>Myxococcia</taxon>
        <taxon>Myxococcales</taxon>
        <taxon>Cystobacterineae</taxon>
        <taxon>Archangiaceae</taxon>
        <taxon>Archangium</taxon>
    </lineage>
</organism>
<comment type="caution">
    <text evidence="1">The sequence shown here is derived from an EMBL/GenBank/DDBJ whole genome shotgun (WGS) entry which is preliminary data.</text>
</comment>
<sequence>MAESRAHQRAKFRSAGFGGQVEVPLPSGRRLDALSWNGAWGTEVETSGSFSRLHLAVERLLESGARQRVLKVPERHMRLAAVVLRRMGVSAWVRNMRGSKEFFVGV</sequence>
<evidence type="ECO:0000313" key="1">
    <source>
        <dbReference type="EMBL" id="KFA88491.1"/>
    </source>
</evidence>
<reference evidence="1 2" key="1">
    <citation type="submission" date="2014-07" db="EMBL/GenBank/DDBJ databases">
        <title>Draft Genome Sequence of Gephyronic Acid Producer, Cystobacter violaceus Strain Cb vi76.</title>
        <authorList>
            <person name="Stevens D.C."/>
            <person name="Young J."/>
            <person name="Carmichael R."/>
            <person name="Tan J."/>
            <person name="Taylor R.E."/>
        </authorList>
    </citation>
    <scope>NUCLEOTIDE SEQUENCE [LARGE SCALE GENOMIC DNA]</scope>
    <source>
        <strain evidence="1 2">Cb vi76</strain>
    </source>
</reference>
<protein>
    <submittedName>
        <fullName evidence="1">Uncharacterized protein</fullName>
    </submittedName>
</protein>
<name>A0A084SJ56_9BACT</name>
<evidence type="ECO:0000313" key="2">
    <source>
        <dbReference type="Proteomes" id="UP000028547"/>
    </source>
</evidence>